<comment type="cofactor">
    <cofactor evidence="1 5">
        <name>FAD</name>
        <dbReference type="ChEBI" id="CHEBI:57692"/>
    </cofactor>
</comment>
<dbReference type="RefSeq" id="WP_092859146.1">
    <property type="nucleotide sequence ID" value="NZ_FOQH01000003.1"/>
</dbReference>
<evidence type="ECO:0000256" key="2">
    <source>
        <dbReference type="ARBA" id="ARBA00009347"/>
    </source>
</evidence>
<dbReference type="Pfam" id="PF00441">
    <property type="entry name" value="Acyl-CoA_dh_1"/>
    <property type="match status" value="1"/>
</dbReference>
<evidence type="ECO:0000256" key="3">
    <source>
        <dbReference type="ARBA" id="ARBA00022630"/>
    </source>
</evidence>
<dbReference type="InterPro" id="IPR009075">
    <property type="entry name" value="AcylCo_DH/oxidase_C"/>
</dbReference>
<evidence type="ECO:0000313" key="9">
    <source>
        <dbReference type="EMBL" id="SFH98221.1"/>
    </source>
</evidence>
<dbReference type="InterPro" id="IPR036250">
    <property type="entry name" value="AcylCo_DH-like_C"/>
</dbReference>
<reference evidence="9 10" key="1">
    <citation type="submission" date="2016-10" db="EMBL/GenBank/DDBJ databases">
        <authorList>
            <person name="de Groot N.N."/>
        </authorList>
    </citation>
    <scope>NUCLEOTIDE SEQUENCE [LARGE SCALE GENOMIC DNA]</scope>
    <source>
        <strain evidence="9 10">CGMCC 1.11030</strain>
    </source>
</reference>
<feature type="domain" description="Acyl-CoA dehydrogenase/oxidase N-terminal" evidence="8">
    <location>
        <begin position="6"/>
        <end position="117"/>
    </location>
</feature>
<keyword evidence="4 5" id="KW-0274">FAD</keyword>
<comment type="similarity">
    <text evidence="2 5">Belongs to the acyl-CoA dehydrogenase family.</text>
</comment>
<dbReference type="STRING" id="1114924.SAMN05216258_103372"/>
<dbReference type="GO" id="GO:0050660">
    <property type="term" value="F:flavin adenine dinucleotide binding"/>
    <property type="evidence" value="ECO:0007669"/>
    <property type="project" value="InterPro"/>
</dbReference>
<dbReference type="EMBL" id="FOQH01000003">
    <property type="protein sequence ID" value="SFH98221.1"/>
    <property type="molecule type" value="Genomic_DNA"/>
</dbReference>
<protein>
    <recommendedName>
        <fullName evidence="11">Acyl-CoA dehydrogenase</fullName>
    </recommendedName>
</protein>
<dbReference type="Gene3D" id="2.40.110.10">
    <property type="entry name" value="Butyryl-CoA Dehydrogenase, subunit A, domain 2"/>
    <property type="match status" value="1"/>
</dbReference>
<dbReference type="InterPro" id="IPR006091">
    <property type="entry name" value="Acyl-CoA_Oxase/DH_mid-dom"/>
</dbReference>
<dbReference type="Pfam" id="PF02770">
    <property type="entry name" value="Acyl-CoA_dh_M"/>
    <property type="match status" value="1"/>
</dbReference>
<dbReference type="InterPro" id="IPR037069">
    <property type="entry name" value="AcylCoA_DH/ox_N_sf"/>
</dbReference>
<dbReference type="Pfam" id="PF02771">
    <property type="entry name" value="Acyl-CoA_dh_N"/>
    <property type="match status" value="1"/>
</dbReference>
<dbReference type="GO" id="GO:0003995">
    <property type="term" value="F:acyl-CoA dehydrogenase activity"/>
    <property type="evidence" value="ECO:0007669"/>
    <property type="project" value="TreeGrafter"/>
</dbReference>
<keyword evidence="10" id="KW-1185">Reference proteome</keyword>
<sequence length="383" mass="41416">MDFSLTDDQRMFRESVERLARTELAEGAAERARSPQFPRDVARRLAQAGLLGITLPEAEGGQGGTLVEAILAIQAVAEVCPRSGDVVQAGNFGPIRTFWEYATPEQKERFLPDLLAGRTSISLGMTEPDAGSAVTELRTSARDAGDHWVVDGQKIFGTHSAEAEVFLVYVRFGPGVDGIGSLLIEKGTEGFEIGRASAFMNGEDWAPLYFANCRVPKANTLLGPGGFKKQIAGFNVERLGNASRAVACGRHAFNTARDYALTRRQFGRPICEFQGLQWKFAEMATKLDAAQLLLMRAAVNAAGGLPSAQETAMAKYACNDAGFFAANEALQVMGGHGFSQESTVQYCMRRTRGWQIAGGSTEILKNRIAEGVFGRRFSQRGAS</sequence>
<dbReference type="Gene3D" id="1.20.140.10">
    <property type="entry name" value="Butyryl-CoA Dehydrogenase, subunit A, domain 3"/>
    <property type="match status" value="1"/>
</dbReference>
<dbReference type="SUPFAM" id="SSF47203">
    <property type="entry name" value="Acyl-CoA dehydrogenase C-terminal domain-like"/>
    <property type="match status" value="1"/>
</dbReference>
<evidence type="ECO:0000259" key="6">
    <source>
        <dbReference type="Pfam" id="PF00441"/>
    </source>
</evidence>
<accession>A0A1I3EHN4</accession>
<evidence type="ECO:0000259" key="8">
    <source>
        <dbReference type="Pfam" id="PF02771"/>
    </source>
</evidence>
<dbReference type="Gene3D" id="1.10.540.10">
    <property type="entry name" value="Acyl-CoA dehydrogenase/oxidase, N-terminal domain"/>
    <property type="match status" value="1"/>
</dbReference>
<evidence type="ECO:0000259" key="7">
    <source>
        <dbReference type="Pfam" id="PF02770"/>
    </source>
</evidence>
<dbReference type="InterPro" id="IPR013786">
    <property type="entry name" value="AcylCoA_DH/ox_N"/>
</dbReference>
<proteinExistence type="inferred from homology"/>
<name>A0A1I3EHN4_9RHOB</name>
<dbReference type="PIRSF" id="PIRSF016578">
    <property type="entry name" value="HsaA"/>
    <property type="match status" value="1"/>
</dbReference>
<dbReference type="Proteomes" id="UP000199377">
    <property type="component" value="Unassembled WGS sequence"/>
</dbReference>
<evidence type="ECO:0000256" key="4">
    <source>
        <dbReference type="ARBA" id="ARBA00022827"/>
    </source>
</evidence>
<feature type="domain" description="Acyl-CoA oxidase/dehydrogenase middle" evidence="7">
    <location>
        <begin position="123"/>
        <end position="213"/>
    </location>
</feature>
<keyword evidence="3 5" id="KW-0285">Flavoprotein</keyword>
<dbReference type="PANTHER" id="PTHR43884:SF12">
    <property type="entry name" value="ISOVALERYL-COA DEHYDROGENASE, MITOCHONDRIAL-RELATED"/>
    <property type="match status" value="1"/>
</dbReference>
<evidence type="ECO:0000313" key="10">
    <source>
        <dbReference type="Proteomes" id="UP000199377"/>
    </source>
</evidence>
<dbReference type="GO" id="GO:0033539">
    <property type="term" value="P:fatty acid beta-oxidation using acyl-CoA dehydrogenase"/>
    <property type="evidence" value="ECO:0007669"/>
    <property type="project" value="TreeGrafter"/>
</dbReference>
<dbReference type="GO" id="GO:0046359">
    <property type="term" value="P:butyrate catabolic process"/>
    <property type="evidence" value="ECO:0007669"/>
    <property type="project" value="TreeGrafter"/>
</dbReference>
<dbReference type="AlphaFoldDB" id="A0A1I3EHN4"/>
<evidence type="ECO:0000256" key="1">
    <source>
        <dbReference type="ARBA" id="ARBA00001974"/>
    </source>
</evidence>
<dbReference type="InterPro" id="IPR046373">
    <property type="entry name" value="Acyl-CoA_Oxase/DH_mid-dom_sf"/>
</dbReference>
<keyword evidence="5" id="KW-0560">Oxidoreductase</keyword>
<evidence type="ECO:0000256" key="5">
    <source>
        <dbReference type="RuleBase" id="RU362125"/>
    </source>
</evidence>
<dbReference type="OrthoDB" id="9775090at2"/>
<organism evidence="9 10">
    <name type="scientific">Albimonas pacifica</name>
    <dbReference type="NCBI Taxonomy" id="1114924"/>
    <lineage>
        <taxon>Bacteria</taxon>
        <taxon>Pseudomonadati</taxon>
        <taxon>Pseudomonadota</taxon>
        <taxon>Alphaproteobacteria</taxon>
        <taxon>Rhodobacterales</taxon>
        <taxon>Paracoccaceae</taxon>
        <taxon>Albimonas</taxon>
    </lineage>
</organism>
<evidence type="ECO:0008006" key="11">
    <source>
        <dbReference type="Google" id="ProtNLM"/>
    </source>
</evidence>
<dbReference type="SUPFAM" id="SSF56645">
    <property type="entry name" value="Acyl-CoA dehydrogenase NM domain-like"/>
    <property type="match status" value="1"/>
</dbReference>
<dbReference type="PANTHER" id="PTHR43884">
    <property type="entry name" value="ACYL-COA DEHYDROGENASE"/>
    <property type="match status" value="1"/>
</dbReference>
<feature type="domain" description="Acyl-CoA dehydrogenase/oxidase C-terminal" evidence="6">
    <location>
        <begin position="226"/>
        <end position="372"/>
    </location>
</feature>
<gene>
    <name evidence="9" type="ORF">SAMN05216258_103372</name>
</gene>
<dbReference type="InterPro" id="IPR009100">
    <property type="entry name" value="AcylCoA_DH/oxidase_NM_dom_sf"/>
</dbReference>